<evidence type="ECO:0000256" key="2">
    <source>
        <dbReference type="ARBA" id="ARBA00022771"/>
    </source>
</evidence>
<dbReference type="PROSITE" id="PS50016">
    <property type="entry name" value="ZF_PHD_2"/>
    <property type="match status" value="1"/>
</dbReference>
<dbReference type="InterPro" id="IPR019787">
    <property type="entry name" value="Znf_PHD-finger"/>
</dbReference>
<dbReference type="EMBL" id="CAJJDM010000079">
    <property type="protein sequence ID" value="CAD8086495.1"/>
    <property type="molecule type" value="Genomic_DNA"/>
</dbReference>
<evidence type="ECO:0000313" key="6">
    <source>
        <dbReference type="EMBL" id="CAD8086495.1"/>
    </source>
</evidence>
<keyword evidence="1" id="KW-0479">Metal-binding</keyword>
<organism evidence="6 7">
    <name type="scientific">Paramecium primaurelia</name>
    <dbReference type="NCBI Taxonomy" id="5886"/>
    <lineage>
        <taxon>Eukaryota</taxon>
        <taxon>Sar</taxon>
        <taxon>Alveolata</taxon>
        <taxon>Ciliophora</taxon>
        <taxon>Intramacronucleata</taxon>
        <taxon>Oligohymenophorea</taxon>
        <taxon>Peniculida</taxon>
        <taxon>Parameciidae</taxon>
        <taxon>Paramecium</taxon>
    </lineage>
</organism>
<keyword evidence="2 4" id="KW-0863">Zinc-finger</keyword>
<dbReference type="SMART" id="SM00249">
    <property type="entry name" value="PHD"/>
    <property type="match status" value="1"/>
</dbReference>
<evidence type="ECO:0000256" key="4">
    <source>
        <dbReference type="PROSITE-ProRule" id="PRU00146"/>
    </source>
</evidence>
<protein>
    <recommendedName>
        <fullName evidence="5">PHD-type domain-containing protein</fullName>
    </recommendedName>
</protein>
<evidence type="ECO:0000256" key="1">
    <source>
        <dbReference type="ARBA" id="ARBA00022723"/>
    </source>
</evidence>
<name>A0A8S1NBU9_PARPR</name>
<gene>
    <name evidence="6" type="ORF">PPRIM_AZ9-3.1.T0760239</name>
</gene>
<dbReference type="PANTHER" id="PTHR34451">
    <property type="entry name" value="PHD FINGER FAMILY PROTEIN"/>
    <property type="match status" value="1"/>
</dbReference>
<dbReference type="PANTHER" id="PTHR34451:SF7">
    <property type="entry name" value="PHD FINGER FAMILY PROTEIN"/>
    <property type="match status" value="1"/>
</dbReference>
<sequence length="251" mass="29809">MLPNQQQFLNESFHFDNFQQISPIFQEFLKIINSNAIDILQNSNSLSENMNLEVSHKNQDSQISSPTQIYQTKKKWQDRSNVKQKQLQQLISCQNNNCQNKRKNLNETQIKGKTVLLCNSCLNNYNSNNYCEYCIQIYDPNLGYEMDDKQWIMCEKCNRWNHVECEQTQGKQNLIKITNNTKYRCSQCHKNKKQQAKYKIHKDTFQDQELINIKTKQPQTILKLTNKEIFEDISLLKSLILDEKQKKVKID</sequence>
<feature type="domain" description="PHD-type" evidence="5">
    <location>
        <begin position="128"/>
        <end position="191"/>
    </location>
</feature>
<evidence type="ECO:0000313" key="7">
    <source>
        <dbReference type="Proteomes" id="UP000688137"/>
    </source>
</evidence>
<dbReference type="Proteomes" id="UP000688137">
    <property type="component" value="Unassembled WGS sequence"/>
</dbReference>
<dbReference type="InterPro" id="IPR001965">
    <property type="entry name" value="Znf_PHD"/>
</dbReference>
<dbReference type="GO" id="GO:0008270">
    <property type="term" value="F:zinc ion binding"/>
    <property type="evidence" value="ECO:0007669"/>
    <property type="project" value="UniProtKB-KW"/>
</dbReference>
<proteinExistence type="predicted"/>
<reference evidence="6" key="1">
    <citation type="submission" date="2021-01" db="EMBL/GenBank/DDBJ databases">
        <authorList>
            <consortium name="Genoscope - CEA"/>
            <person name="William W."/>
        </authorList>
    </citation>
    <scope>NUCLEOTIDE SEQUENCE</scope>
</reference>
<evidence type="ECO:0000256" key="3">
    <source>
        <dbReference type="ARBA" id="ARBA00022833"/>
    </source>
</evidence>
<keyword evidence="3" id="KW-0862">Zinc</keyword>
<dbReference type="AlphaFoldDB" id="A0A8S1NBU9"/>
<dbReference type="OMA" id="YRCSQCH"/>
<accession>A0A8S1NBU9</accession>
<comment type="caution">
    <text evidence="6">The sequence shown here is derived from an EMBL/GenBank/DDBJ whole genome shotgun (WGS) entry which is preliminary data.</text>
</comment>
<keyword evidence="7" id="KW-1185">Reference proteome</keyword>
<evidence type="ECO:0000259" key="5">
    <source>
        <dbReference type="PROSITE" id="PS50016"/>
    </source>
</evidence>